<dbReference type="Gene3D" id="3.30.70.1230">
    <property type="entry name" value="Nucleotide cyclase"/>
    <property type="match status" value="1"/>
</dbReference>
<evidence type="ECO:0000256" key="8">
    <source>
        <dbReference type="SAM" id="Phobius"/>
    </source>
</evidence>
<comment type="caution">
    <text evidence="11">The sequence shown here is derived from an EMBL/GenBank/DDBJ whole genome shotgun (WGS) entry which is preliminary data.</text>
</comment>
<accession>A0A838A8L4</accession>
<dbReference type="InterPro" id="IPR001054">
    <property type="entry name" value="A/G_cyclase"/>
</dbReference>
<evidence type="ECO:0000256" key="3">
    <source>
        <dbReference type="ARBA" id="ARBA00022475"/>
    </source>
</evidence>
<keyword evidence="4 8" id="KW-0812">Transmembrane</keyword>
<evidence type="ECO:0000259" key="10">
    <source>
        <dbReference type="PROSITE" id="PS50885"/>
    </source>
</evidence>
<evidence type="ECO:0000259" key="9">
    <source>
        <dbReference type="PROSITE" id="PS50125"/>
    </source>
</evidence>
<feature type="transmembrane region" description="Helical" evidence="8">
    <location>
        <begin position="145"/>
        <end position="167"/>
    </location>
</feature>
<keyword evidence="5 8" id="KW-1133">Transmembrane helix</keyword>
<dbReference type="Proteomes" id="UP000582974">
    <property type="component" value="Unassembled WGS sequence"/>
</dbReference>
<dbReference type="GO" id="GO:0035556">
    <property type="term" value="P:intracellular signal transduction"/>
    <property type="evidence" value="ECO:0007669"/>
    <property type="project" value="InterPro"/>
</dbReference>
<dbReference type="PANTHER" id="PTHR43081:SF17">
    <property type="entry name" value="BLL5647 PROTEIN"/>
    <property type="match status" value="1"/>
</dbReference>
<feature type="domain" description="Guanylate cyclase" evidence="9">
    <location>
        <begin position="337"/>
        <end position="461"/>
    </location>
</feature>
<comment type="similarity">
    <text evidence="2">Belongs to the adenylyl cyclase class-3 family.</text>
</comment>
<dbReference type="PROSITE" id="PS50885">
    <property type="entry name" value="HAMP"/>
    <property type="match status" value="1"/>
</dbReference>
<dbReference type="Gene3D" id="6.10.340.10">
    <property type="match status" value="1"/>
</dbReference>
<feature type="transmembrane region" description="Helical" evidence="8">
    <location>
        <begin position="28"/>
        <end position="53"/>
    </location>
</feature>
<feature type="transmembrane region" description="Helical" evidence="8">
    <location>
        <begin position="118"/>
        <end position="139"/>
    </location>
</feature>
<dbReference type="AlphaFoldDB" id="A0A838A8L4"/>
<dbReference type="Pfam" id="PF00672">
    <property type="entry name" value="HAMP"/>
    <property type="match status" value="1"/>
</dbReference>
<evidence type="ECO:0000256" key="6">
    <source>
        <dbReference type="ARBA" id="ARBA00023136"/>
    </source>
</evidence>
<keyword evidence="12" id="KW-1185">Reference proteome</keyword>
<dbReference type="SUPFAM" id="SSF55073">
    <property type="entry name" value="Nucleotide cyclase"/>
    <property type="match status" value="1"/>
</dbReference>
<comment type="subcellular location">
    <subcellularLocation>
        <location evidence="1">Cell membrane</location>
        <topology evidence="1">Multi-pass membrane protein</topology>
    </subcellularLocation>
</comment>
<evidence type="ECO:0000256" key="5">
    <source>
        <dbReference type="ARBA" id="ARBA00022989"/>
    </source>
</evidence>
<evidence type="ECO:0000256" key="7">
    <source>
        <dbReference type="SAM" id="MobiDB-lite"/>
    </source>
</evidence>
<dbReference type="InterPro" id="IPR050697">
    <property type="entry name" value="Adenylyl/Guanylyl_Cyclase_3/4"/>
</dbReference>
<gene>
    <name evidence="11" type="ORF">H0B56_04780</name>
</gene>
<sequence length="531" mass="56602">MLRERPLGSWLLGSGEEHGRRVRLRVRFLLTGSLLAANAVGAAVAIALVTVVIPGPNVFVRDLLLVNFVAVPVYIFTALIGGTTWGIVRGLRVLRWATEGAELDEYQRRATLRLPAELTLMQALAWLGGLVLFTVLYAFVQPEVVPKVALSIMLSGTVTCANAYLLSEFSLRPIAARVLAHGPTPRRLALGVTVRTLVFWGVGSGVPVVGLMVVALLTLFQPGVTQLQLVVTVLALGLVSLVSGFMLTVLSTRATTAPIRTVRAALARVERGDLDTEVVVFDGTELGELQSSVNRMVAGLRERERIRDLFGKHVGEEVARAALSRQLELGGEVRDVVVLFVDVTGSTQIAQTRPPTEVVEVLNRFFTVVVDEVHAHDGFVNKFQGDAALAIFGAPSPVDCASSKALAAARATIERLAAEVPEFAVGIGVAGGQAVAGNVGAESRLEYTVIGDPVNMAARLTELAKGLPVNVAAAMSVVERASERERRHWREHDVVALRGRATRTRVAVPRSGPPPSGELTPVASPDPTSAP</sequence>
<dbReference type="GO" id="GO:0005886">
    <property type="term" value="C:plasma membrane"/>
    <property type="evidence" value="ECO:0007669"/>
    <property type="project" value="UniProtKB-SubCell"/>
</dbReference>
<feature type="region of interest" description="Disordered" evidence="7">
    <location>
        <begin position="500"/>
        <end position="531"/>
    </location>
</feature>
<organism evidence="11 12">
    <name type="scientific">Haloechinothrix aidingensis</name>
    <dbReference type="NCBI Taxonomy" id="2752311"/>
    <lineage>
        <taxon>Bacteria</taxon>
        <taxon>Bacillati</taxon>
        <taxon>Actinomycetota</taxon>
        <taxon>Actinomycetes</taxon>
        <taxon>Pseudonocardiales</taxon>
        <taxon>Pseudonocardiaceae</taxon>
        <taxon>Haloechinothrix</taxon>
    </lineage>
</organism>
<dbReference type="SMART" id="SM00044">
    <property type="entry name" value="CYCc"/>
    <property type="match status" value="1"/>
</dbReference>
<feature type="transmembrane region" description="Helical" evidence="8">
    <location>
        <begin position="226"/>
        <end position="250"/>
    </location>
</feature>
<evidence type="ECO:0000256" key="2">
    <source>
        <dbReference type="ARBA" id="ARBA00005381"/>
    </source>
</evidence>
<dbReference type="InterPro" id="IPR029787">
    <property type="entry name" value="Nucleotide_cyclase"/>
</dbReference>
<keyword evidence="3" id="KW-1003">Cell membrane</keyword>
<dbReference type="GO" id="GO:0006171">
    <property type="term" value="P:cAMP biosynthetic process"/>
    <property type="evidence" value="ECO:0007669"/>
    <property type="project" value="TreeGrafter"/>
</dbReference>
<evidence type="ECO:0000313" key="11">
    <source>
        <dbReference type="EMBL" id="MBA0124851.1"/>
    </source>
</evidence>
<evidence type="ECO:0000313" key="12">
    <source>
        <dbReference type="Proteomes" id="UP000582974"/>
    </source>
</evidence>
<dbReference type="GO" id="GO:0004016">
    <property type="term" value="F:adenylate cyclase activity"/>
    <property type="evidence" value="ECO:0007669"/>
    <property type="project" value="UniProtKB-ARBA"/>
</dbReference>
<feature type="transmembrane region" description="Helical" evidence="8">
    <location>
        <begin position="65"/>
        <end position="88"/>
    </location>
</feature>
<name>A0A838A8L4_9PSEU</name>
<dbReference type="EMBL" id="JACCKD010000002">
    <property type="protein sequence ID" value="MBA0124851.1"/>
    <property type="molecule type" value="Genomic_DNA"/>
</dbReference>
<proteinExistence type="inferred from homology"/>
<dbReference type="SMART" id="SM00304">
    <property type="entry name" value="HAMP"/>
    <property type="match status" value="1"/>
</dbReference>
<dbReference type="CDD" id="cd06225">
    <property type="entry name" value="HAMP"/>
    <property type="match status" value="1"/>
</dbReference>
<reference evidence="11 12" key="1">
    <citation type="submission" date="2020-07" db="EMBL/GenBank/DDBJ databases">
        <title>Genome of Haloechinothrix sp.</title>
        <authorList>
            <person name="Tang S.-K."/>
            <person name="Yang L."/>
            <person name="Zhu W.-Y."/>
        </authorList>
    </citation>
    <scope>NUCLEOTIDE SEQUENCE [LARGE SCALE GENOMIC DNA]</scope>
    <source>
        <strain evidence="11 12">YIM 98757</strain>
    </source>
</reference>
<feature type="domain" description="HAMP" evidence="10">
    <location>
        <begin position="253"/>
        <end position="305"/>
    </location>
</feature>
<feature type="transmembrane region" description="Helical" evidence="8">
    <location>
        <begin position="197"/>
        <end position="220"/>
    </location>
</feature>
<dbReference type="PROSITE" id="PS50125">
    <property type="entry name" value="GUANYLATE_CYCLASE_2"/>
    <property type="match status" value="1"/>
</dbReference>
<dbReference type="PANTHER" id="PTHR43081">
    <property type="entry name" value="ADENYLATE CYCLASE, TERMINAL-DIFFERENTIATION SPECIFIC-RELATED"/>
    <property type="match status" value="1"/>
</dbReference>
<evidence type="ECO:0000256" key="4">
    <source>
        <dbReference type="ARBA" id="ARBA00022692"/>
    </source>
</evidence>
<protein>
    <submittedName>
        <fullName evidence="11">Adenylate/guanylate cyclase domain-containing protein</fullName>
    </submittedName>
</protein>
<evidence type="ECO:0000256" key="1">
    <source>
        <dbReference type="ARBA" id="ARBA00004651"/>
    </source>
</evidence>
<dbReference type="InterPro" id="IPR003660">
    <property type="entry name" value="HAMP_dom"/>
</dbReference>
<dbReference type="SUPFAM" id="SSF158472">
    <property type="entry name" value="HAMP domain-like"/>
    <property type="match status" value="1"/>
</dbReference>
<keyword evidence="6 8" id="KW-0472">Membrane</keyword>
<dbReference type="CDD" id="cd07302">
    <property type="entry name" value="CHD"/>
    <property type="match status" value="1"/>
</dbReference>
<dbReference type="Pfam" id="PF00211">
    <property type="entry name" value="Guanylate_cyc"/>
    <property type="match status" value="1"/>
</dbReference>